<protein>
    <submittedName>
        <fullName evidence="1">Uncharacterized protein</fullName>
    </submittedName>
</protein>
<dbReference type="Gene3D" id="3.60.10.10">
    <property type="entry name" value="Endonuclease/exonuclease/phosphatase"/>
    <property type="match status" value="1"/>
</dbReference>
<reference evidence="1" key="1">
    <citation type="submission" date="2023-03" db="EMBL/GenBank/DDBJ databases">
        <title>Massive genome expansion in bonnet fungi (Mycena s.s.) driven by repeated elements and novel gene families across ecological guilds.</title>
        <authorList>
            <consortium name="Lawrence Berkeley National Laboratory"/>
            <person name="Harder C.B."/>
            <person name="Miyauchi S."/>
            <person name="Viragh M."/>
            <person name="Kuo A."/>
            <person name="Thoen E."/>
            <person name="Andreopoulos B."/>
            <person name="Lu D."/>
            <person name="Skrede I."/>
            <person name="Drula E."/>
            <person name="Henrissat B."/>
            <person name="Morin E."/>
            <person name="Kohler A."/>
            <person name="Barry K."/>
            <person name="LaButti K."/>
            <person name="Morin E."/>
            <person name="Salamov A."/>
            <person name="Lipzen A."/>
            <person name="Mereny Z."/>
            <person name="Hegedus B."/>
            <person name="Baldrian P."/>
            <person name="Stursova M."/>
            <person name="Weitz H."/>
            <person name="Taylor A."/>
            <person name="Grigoriev I.V."/>
            <person name="Nagy L.G."/>
            <person name="Martin F."/>
            <person name="Kauserud H."/>
        </authorList>
    </citation>
    <scope>NUCLEOTIDE SEQUENCE</scope>
    <source>
        <strain evidence="1">CBHHK067</strain>
    </source>
</reference>
<evidence type="ECO:0000313" key="1">
    <source>
        <dbReference type="EMBL" id="KAJ7689813.1"/>
    </source>
</evidence>
<dbReference type="Proteomes" id="UP001221757">
    <property type="component" value="Unassembled WGS sequence"/>
</dbReference>
<feature type="non-terminal residue" evidence="1">
    <location>
        <position position="113"/>
    </location>
</feature>
<organism evidence="1 2">
    <name type="scientific">Mycena rosella</name>
    <name type="common">Pink bonnet</name>
    <name type="synonym">Agaricus rosellus</name>
    <dbReference type="NCBI Taxonomy" id="1033263"/>
    <lineage>
        <taxon>Eukaryota</taxon>
        <taxon>Fungi</taxon>
        <taxon>Dikarya</taxon>
        <taxon>Basidiomycota</taxon>
        <taxon>Agaricomycotina</taxon>
        <taxon>Agaricomycetes</taxon>
        <taxon>Agaricomycetidae</taxon>
        <taxon>Agaricales</taxon>
        <taxon>Marasmiineae</taxon>
        <taxon>Mycenaceae</taxon>
        <taxon>Mycena</taxon>
    </lineage>
</organism>
<evidence type="ECO:0000313" key="2">
    <source>
        <dbReference type="Proteomes" id="UP001221757"/>
    </source>
</evidence>
<keyword evidence="2" id="KW-1185">Reference proteome</keyword>
<dbReference type="InterPro" id="IPR036691">
    <property type="entry name" value="Endo/exonu/phosph_ase_sf"/>
</dbReference>
<name>A0AAD7DEJ0_MYCRO</name>
<proteinExistence type="predicted"/>
<comment type="caution">
    <text evidence="1">The sequence shown here is derived from an EMBL/GenBank/DDBJ whole genome shotgun (WGS) entry which is preliminary data.</text>
</comment>
<gene>
    <name evidence="1" type="ORF">B0H17DRAFT_936811</name>
</gene>
<dbReference type="EMBL" id="JARKIE010000069">
    <property type="protein sequence ID" value="KAJ7689813.1"/>
    <property type="molecule type" value="Genomic_DNA"/>
</dbReference>
<sequence>MSIWREWSNIDPAIRLSEAVTACSMNPDKPLLGMADINGRTGDHIARGSTLARSSLDKVVNTRGRWFLRLCADTSMNILNGTVKEETSPGGFTSFQPLGSTVIDYVFASPGML</sequence>
<accession>A0AAD7DEJ0</accession>
<dbReference type="AlphaFoldDB" id="A0AAD7DEJ0"/>